<comment type="subcellular location">
    <subcellularLocation>
        <location evidence="1">Nucleus</location>
    </subcellularLocation>
</comment>
<keyword evidence="6" id="KW-0238">DNA-binding</keyword>
<keyword evidence="5" id="KW-0862">Zinc</keyword>
<feature type="domain" description="C2H2-type" evidence="11">
    <location>
        <begin position="412"/>
        <end position="442"/>
    </location>
</feature>
<feature type="region of interest" description="Disordered" evidence="10">
    <location>
        <begin position="127"/>
        <end position="284"/>
    </location>
</feature>
<evidence type="ECO:0000256" key="1">
    <source>
        <dbReference type="ARBA" id="ARBA00004123"/>
    </source>
</evidence>
<comment type="caution">
    <text evidence="12">The sequence shown here is derived from an EMBL/GenBank/DDBJ whole genome shotgun (WGS) entry which is preliminary data.</text>
</comment>
<dbReference type="SUPFAM" id="SSF57667">
    <property type="entry name" value="beta-beta-alpha zinc fingers"/>
    <property type="match status" value="3"/>
</dbReference>
<gene>
    <name evidence="12" type="ORF">ODALV1_LOCUS31663</name>
</gene>
<feature type="compositionally biased region" description="Low complexity" evidence="10">
    <location>
        <begin position="163"/>
        <end position="174"/>
    </location>
</feature>
<feature type="coiled-coil region" evidence="9">
    <location>
        <begin position="57"/>
        <end position="84"/>
    </location>
</feature>
<evidence type="ECO:0000256" key="8">
    <source>
        <dbReference type="PROSITE-ProRule" id="PRU00042"/>
    </source>
</evidence>
<keyword evidence="7" id="KW-0539">Nucleus</keyword>
<feature type="compositionally biased region" description="Basic and acidic residues" evidence="10">
    <location>
        <begin position="553"/>
        <end position="565"/>
    </location>
</feature>
<dbReference type="InterPro" id="IPR013087">
    <property type="entry name" value="Znf_C2H2_type"/>
</dbReference>
<dbReference type="Gene3D" id="3.30.160.60">
    <property type="entry name" value="Classic Zinc Finger"/>
    <property type="match status" value="5"/>
</dbReference>
<feature type="compositionally biased region" description="Basic residues" evidence="10">
    <location>
        <begin position="219"/>
        <end position="231"/>
    </location>
</feature>
<keyword evidence="9" id="KW-0175">Coiled coil</keyword>
<evidence type="ECO:0000256" key="4">
    <source>
        <dbReference type="ARBA" id="ARBA00022771"/>
    </source>
</evidence>
<evidence type="ECO:0000313" key="13">
    <source>
        <dbReference type="Proteomes" id="UP001642540"/>
    </source>
</evidence>
<evidence type="ECO:0000256" key="3">
    <source>
        <dbReference type="ARBA" id="ARBA00022737"/>
    </source>
</evidence>
<dbReference type="Proteomes" id="UP001642540">
    <property type="component" value="Unassembled WGS sequence"/>
</dbReference>
<keyword evidence="3" id="KW-0677">Repeat</keyword>
<feature type="domain" description="C2H2-type" evidence="11">
    <location>
        <begin position="475"/>
        <end position="503"/>
    </location>
</feature>
<dbReference type="PANTHER" id="PTHR16515">
    <property type="entry name" value="PR DOMAIN ZINC FINGER PROTEIN"/>
    <property type="match status" value="1"/>
</dbReference>
<dbReference type="InterPro" id="IPR050331">
    <property type="entry name" value="Zinc_finger"/>
</dbReference>
<proteinExistence type="predicted"/>
<dbReference type="PROSITE" id="PS00028">
    <property type="entry name" value="ZINC_FINGER_C2H2_1"/>
    <property type="match status" value="6"/>
</dbReference>
<evidence type="ECO:0000256" key="6">
    <source>
        <dbReference type="ARBA" id="ARBA00023125"/>
    </source>
</evidence>
<dbReference type="SMART" id="SM00355">
    <property type="entry name" value="ZnF_C2H2"/>
    <property type="match status" value="8"/>
</dbReference>
<feature type="domain" description="C2H2-type" evidence="11">
    <location>
        <begin position="532"/>
        <end position="560"/>
    </location>
</feature>
<evidence type="ECO:0000256" key="2">
    <source>
        <dbReference type="ARBA" id="ARBA00022723"/>
    </source>
</evidence>
<evidence type="ECO:0000256" key="9">
    <source>
        <dbReference type="SAM" id="Coils"/>
    </source>
</evidence>
<organism evidence="12 13">
    <name type="scientific">Orchesella dallaii</name>
    <dbReference type="NCBI Taxonomy" id="48710"/>
    <lineage>
        <taxon>Eukaryota</taxon>
        <taxon>Metazoa</taxon>
        <taxon>Ecdysozoa</taxon>
        <taxon>Arthropoda</taxon>
        <taxon>Hexapoda</taxon>
        <taxon>Collembola</taxon>
        <taxon>Entomobryomorpha</taxon>
        <taxon>Entomobryoidea</taxon>
        <taxon>Orchesellidae</taxon>
        <taxon>Orchesellinae</taxon>
        <taxon>Orchesella</taxon>
    </lineage>
</organism>
<feature type="compositionally biased region" description="Acidic residues" evidence="10">
    <location>
        <begin position="238"/>
        <end position="272"/>
    </location>
</feature>
<evidence type="ECO:0000259" key="11">
    <source>
        <dbReference type="PROSITE" id="PS50157"/>
    </source>
</evidence>
<feature type="domain" description="C2H2-type" evidence="11">
    <location>
        <begin position="335"/>
        <end position="363"/>
    </location>
</feature>
<feature type="domain" description="C2H2-type" evidence="11">
    <location>
        <begin position="504"/>
        <end position="531"/>
    </location>
</feature>
<evidence type="ECO:0000256" key="10">
    <source>
        <dbReference type="SAM" id="MobiDB-lite"/>
    </source>
</evidence>
<dbReference type="PANTHER" id="PTHR16515:SF49">
    <property type="entry name" value="GASTRULA ZINC FINGER PROTEIN XLCGF49.1-LIKE-RELATED"/>
    <property type="match status" value="1"/>
</dbReference>
<keyword evidence="13" id="KW-1185">Reference proteome</keyword>
<keyword evidence="4 8" id="KW-0863">Zinc-finger</keyword>
<dbReference type="InterPro" id="IPR036236">
    <property type="entry name" value="Znf_C2H2_sf"/>
</dbReference>
<feature type="domain" description="C2H2-type" evidence="11">
    <location>
        <begin position="366"/>
        <end position="393"/>
    </location>
</feature>
<accession>A0ABP1SAH5</accession>
<name>A0ABP1SAH5_9HEXA</name>
<keyword evidence="2" id="KW-0479">Metal-binding</keyword>
<evidence type="ECO:0000256" key="5">
    <source>
        <dbReference type="ARBA" id="ARBA00022833"/>
    </source>
</evidence>
<evidence type="ECO:0000313" key="12">
    <source>
        <dbReference type="EMBL" id="CAL8149202.1"/>
    </source>
</evidence>
<evidence type="ECO:0000256" key="7">
    <source>
        <dbReference type="ARBA" id="ARBA00023242"/>
    </source>
</evidence>
<reference evidence="12 13" key="1">
    <citation type="submission" date="2024-08" db="EMBL/GenBank/DDBJ databases">
        <authorList>
            <person name="Cucini C."/>
            <person name="Frati F."/>
        </authorList>
    </citation>
    <scope>NUCLEOTIDE SEQUENCE [LARGE SCALE GENOMIC DNA]</scope>
</reference>
<dbReference type="Pfam" id="PF00096">
    <property type="entry name" value="zf-C2H2"/>
    <property type="match status" value="3"/>
</dbReference>
<dbReference type="PROSITE" id="PS50157">
    <property type="entry name" value="ZINC_FINGER_C2H2_2"/>
    <property type="match status" value="6"/>
</dbReference>
<dbReference type="EMBL" id="CAXLJM020000196">
    <property type="protein sequence ID" value="CAL8149202.1"/>
    <property type="molecule type" value="Genomic_DNA"/>
</dbReference>
<feature type="compositionally biased region" description="Basic and acidic residues" evidence="10">
    <location>
        <begin position="175"/>
        <end position="194"/>
    </location>
</feature>
<protein>
    <recommendedName>
        <fullName evidence="11">C2H2-type domain-containing protein</fullName>
    </recommendedName>
</protein>
<feature type="region of interest" description="Disordered" evidence="10">
    <location>
        <begin position="553"/>
        <end position="578"/>
    </location>
</feature>
<sequence>MSCEYPIYCAVCGNEGDGSSNIPSKLSTGKPISIFQSFLKLFQAKWNGKTFPFCEECRTQLVLISQLQDNLQQLEKKLKQTQQQLVTKFQCSETKFKKNRLYTKDERYFKLRKQILGDKVQAQLESCKSASVANDDESEEEKNRGFEVEYIMVEVEDSEDKSSASTSSSHAPQTQHEDGSRQKEQDGAVGHDKNVVMVDHDEEEDKETTPPPSPIAKAPKPHRKPKKKKKSLLLSPESESEEEDDDDDNDDDDEFIPDDDDDDDNGDQEDIGEGSGRLSAHQVRQQMGRKTIYFHKVRLDLLGRDKYKCSQCQSILPNRRNIIRAHVIREHTLLHACPHCFRGFDRASRLKQHIKCTHDKKGSPQTECPICSRPFLRTDGVKTHIWTHYSKQDKAEAINRGDKVPYGHVKDYECTHANCNRVYKSSASLARHLSGTHGEGETGNQTQLCGICGAAVKNLRTHMDIKHTAPEDKRFECGICKKRFAYNNHLIKHRKTAHVTEKPWKCEICGRDFKLESHMKEHQLGHESIKPFECHLCGMGFTRKPVLNRHISNIHEGKPRPDRPKTNKKLKVKVETSF</sequence>